<accession>A0A916F8H9</accession>
<evidence type="ECO:0000313" key="3">
    <source>
        <dbReference type="EMBL" id="CAE6701658.1"/>
    </source>
</evidence>
<evidence type="ECO:0008006" key="5">
    <source>
        <dbReference type="Google" id="ProtNLM"/>
    </source>
</evidence>
<evidence type="ECO:0000313" key="4">
    <source>
        <dbReference type="Proteomes" id="UP000675882"/>
    </source>
</evidence>
<keyword evidence="2" id="KW-0732">Signal</keyword>
<evidence type="ECO:0000256" key="1">
    <source>
        <dbReference type="SAM" id="MobiDB-lite"/>
    </source>
</evidence>
<dbReference type="EMBL" id="CAJNBL010000007">
    <property type="protein sequence ID" value="CAE6701658.1"/>
    <property type="molecule type" value="Genomic_DNA"/>
</dbReference>
<dbReference type="RefSeq" id="WP_246487043.1">
    <property type="nucleotide sequence ID" value="NZ_CAJNBL010000007.1"/>
</dbReference>
<dbReference type="InterPro" id="IPR021357">
    <property type="entry name" value="DUF2782"/>
</dbReference>
<protein>
    <recommendedName>
        <fullName evidence="5">DUF2782 domain-containing protein</fullName>
    </recommendedName>
</protein>
<feature type="chain" id="PRO_5036790563" description="DUF2782 domain-containing protein" evidence="2">
    <location>
        <begin position="28"/>
        <end position="141"/>
    </location>
</feature>
<evidence type="ECO:0000256" key="2">
    <source>
        <dbReference type="SAM" id="SignalP"/>
    </source>
</evidence>
<sequence>MENHPKSLMRLLVSLSLGSLLLCSASAAQQQLPGLQPLPPPPAFDPREEKWQQPPSTQPAALLPGDHDGPALGTEAPAITRKAVTPSVEEYRAGGKLYMIKITPKVGPAYYLIDDLGDGKFTHYEHLDPNFRPPRWVIHRF</sequence>
<proteinExistence type="predicted"/>
<gene>
    <name evidence="3" type="ORF">NTGZN8_150075</name>
</gene>
<keyword evidence="4" id="KW-1185">Reference proteome</keyword>
<name>A0A916F8H9_9PROT</name>
<dbReference type="Pfam" id="PF11191">
    <property type="entry name" value="DUF2782"/>
    <property type="match status" value="1"/>
</dbReference>
<dbReference type="AlphaFoldDB" id="A0A916F8H9"/>
<feature type="signal peptide" evidence="2">
    <location>
        <begin position="1"/>
        <end position="27"/>
    </location>
</feature>
<comment type="caution">
    <text evidence="3">The sequence shown here is derived from an EMBL/GenBank/DDBJ whole genome shotgun (WGS) entry which is preliminary data.</text>
</comment>
<reference evidence="3" key="1">
    <citation type="submission" date="2021-02" db="EMBL/GenBank/DDBJ databases">
        <authorList>
            <person name="Han P."/>
        </authorList>
    </citation>
    <scope>NUCLEOTIDE SEQUENCE</scope>
    <source>
        <strain evidence="3">Candidatus Nitrotoga sp. ZN8</strain>
    </source>
</reference>
<dbReference type="Proteomes" id="UP000675882">
    <property type="component" value="Unassembled WGS sequence"/>
</dbReference>
<feature type="region of interest" description="Disordered" evidence="1">
    <location>
        <begin position="32"/>
        <end position="80"/>
    </location>
</feature>
<dbReference type="Gene3D" id="2.20.130.30">
    <property type="entry name" value="Protein of unknown function DUF2782"/>
    <property type="match status" value="1"/>
</dbReference>
<organism evidence="3 4">
    <name type="scientific">Candidatus Nitrotoga fabula</name>
    <dbReference type="NCBI Taxonomy" id="2182327"/>
    <lineage>
        <taxon>Bacteria</taxon>
        <taxon>Pseudomonadati</taxon>
        <taxon>Pseudomonadota</taxon>
        <taxon>Betaproteobacteria</taxon>
        <taxon>Nitrosomonadales</taxon>
        <taxon>Gallionellaceae</taxon>
        <taxon>Candidatus Nitrotoga</taxon>
    </lineage>
</organism>